<evidence type="ECO:0000313" key="2">
    <source>
        <dbReference type="Proteomes" id="UP000006339"/>
    </source>
</evidence>
<sequence>MFLRNWRALWINEIFLQKNQLLLLSFLGVLPNSKFIL</sequence>
<dbReference type="Proteomes" id="UP000006339">
    <property type="component" value="Unassembled WGS sequence"/>
</dbReference>
<gene>
    <name evidence="1" type="ORF">LEP1GSC131_0989</name>
</gene>
<keyword evidence="2" id="KW-1185">Reference proteome</keyword>
<evidence type="ECO:0000313" key="1">
    <source>
        <dbReference type="EMBL" id="EKO49840.1"/>
    </source>
</evidence>
<comment type="caution">
    <text evidence="1">The sequence shown here is derived from an EMBL/GenBank/DDBJ whole genome shotgun (WGS) entry which is preliminary data.</text>
</comment>
<dbReference type="AlphaFoldDB" id="A0A828XWU0"/>
<proteinExistence type="predicted"/>
<protein>
    <submittedName>
        <fullName evidence="1">Uncharacterized protein</fullName>
    </submittedName>
</protein>
<accession>A0A828XWU0</accession>
<organism evidence="1 2">
    <name type="scientific">Leptospira kirschneri str. 200802841</name>
    <dbReference type="NCBI Taxonomy" id="1193047"/>
    <lineage>
        <taxon>Bacteria</taxon>
        <taxon>Pseudomonadati</taxon>
        <taxon>Spirochaetota</taxon>
        <taxon>Spirochaetia</taxon>
        <taxon>Leptospirales</taxon>
        <taxon>Leptospiraceae</taxon>
        <taxon>Leptospira</taxon>
    </lineage>
</organism>
<dbReference type="EMBL" id="AKWH02000073">
    <property type="protein sequence ID" value="EKO49840.1"/>
    <property type="molecule type" value="Genomic_DNA"/>
</dbReference>
<name>A0A828XWU0_9LEPT</name>
<reference evidence="1" key="1">
    <citation type="submission" date="2012-10" db="EMBL/GenBank/DDBJ databases">
        <authorList>
            <person name="Harkins D.M."/>
            <person name="Durkin A.S."/>
            <person name="Brinkac L.M."/>
            <person name="Selengut J.D."/>
            <person name="Sanka R."/>
            <person name="DePew J."/>
            <person name="Purushe J."/>
            <person name="Picardeau M."/>
            <person name="Werts C."/>
            <person name="Goarant C."/>
            <person name="Vinetz J.M."/>
            <person name="Sutton G.G."/>
            <person name="Nelson W.C."/>
            <person name="Fouts D.E."/>
        </authorList>
    </citation>
    <scope>NUCLEOTIDE SEQUENCE [LARGE SCALE GENOMIC DNA]</scope>
    <source>
        <strain evidence="1">200802841</strain>
    </source>
</reference>